<dbReference type="EC" id="1.2.1.3" evidence="4"/>
<evidence type="ECO:0000256" key="3">
    <source>
        <dbReference type="ARBA" id="ARBA00023027"/>
    </source>
</evidence>
<dbReference type="FunFam" id="3.40.605.10:FF:000026">
    <property type="entry name" value="Aldehyde dehydrogenase, putative"/>
    <property type="match status" value="1"/>
</dbReference>
<evidence type="ECO:0000256" key="2">
    <source>
        <dbReference type="ARBA" id="ARBA00023002"/>
    </source>
</evidence>
<dbReference type="SUPFAM" id="SSF53720">
    <property type="entry name" value="ALDH-like"/>
    <property type="match status" value="1"/>
</dbReference>
<dbReference type="EMBL" id="JAUZQC010000003">
    <property type="protein sequence ID" value="KAK5874649.1"/>
    <property type="molecule type" value="Genomic_DNA"/>
</dbReference>
<keyword evidence="3" id="KW-0520">NAD</keyword>
<protein>
    <recommendedName>
        <fullName evidence="4">aldehyde dehydrogenase (NAD(+))</fullName>
        <ecNumber evidence="4">1.2.1.3</ecNumber>
    </recommendedName>
</protein>
<evidence type="ECO:0000256" key="6">
    <source>
        <dbReference type="RuleBase" id="RU003345"/>
    </source>
</evidence>
<name>A0AAN8AY52_ELEMC</name>
<dbReference type="PROSITE" id="PS00687">
    <property type="entry name" value="ALDEHYDE_DEHYDR_GLU"/>
    <property type="match status" value="1"/>
</dbReference>
<dbReference type="PROSITE" id="PS00070">
    <property type="entry name" value="ALDEHYDE_DEHYDR_CYS"/>
    <property type="match status" value="1"/>
</dbReference>
<keyword evidence="9" id="KW-1185">Reference proteome</keyword>
<dbReference type="Pfam" id="PF00171">
    <property type="entry name" value="Aldedh"/>
    <property type="match status" value="1"/>
</dbReference>
<dbReference type="InterPro" id="IPR029510">
    <property type="entry name" value="Ald_DH_CS_GLU"/>
</dbReference>
<evidence type="ECO:0000256" key="1">
    <source>
        <dbReference type="ARBA" id="ARBA00009986"/>
    </source>
</evidence>
<evidence type="ECO:0000256" key="4">
    <source>
        <dbReference type="ARBA" id="ARBA00024226"/>
    </source>
</evidence>
<dbReference type="Proteomes" id="UP001346869">
    <property type="component" value="Unassembled WGS sequence"/>
</dbReference>
<dbReference type="InterPro" id="IPR016163">
    <property type="entry name" value="Ald_DH_C"/>
</dbReference>
<dbReference type="PANTHER" id="PTHR11699">
    <property type="entry name" value="ALDEHYDE DEHYDROGENASE-RELATED"/>
    <property type="match status" value="1"/>
</dbReference>
<feature type="active site" evidence="5">
    <location>
        <position position="90"/>
    </location>
</feature>
<dbReference type="FunFam" id="3.40.605.10:FF:000029">
    <property type="entry name" value="Aldehyde dehydrogenase, mitochondrial"/>
    <property type="match status" value="1"/>
</dbReference>
<dbReference type="GO" id="GO:0004029">
    <property type="term" value="F:aldehyde dehydrogenase (NAD+) activity"/>
    <property type="evidence" value="ECO:0007669"/>
    <property type="project" value="UniProtKB-EC"/>
</dbReference>
<reference evidence="8 9" key="1">
    <citation type="journal article" date="2023" name="Genes (Basel)">
        <title>Chromosome-Level Genome Assembly and Circadian Gene Repertoire of the Patagonia Blennie Eleginops maclovinus-The Closest Ancestral Proxy of Antarctic Cryonotothenioids.</title>
        <authorList>
            <person name="Cheng C.C."/>
            <person name="Rivera-Colon A.G."/>
            <person name="Minhas B.F."/>
            <person name="Wilson L."/>
            <person name="Rayamajhi N."/>
            <person name="Vargas-Chacoff L."/>
            <person name="Catchen J.M."/>
        </authorList>
    </citation>
    <scope>NUCLEOTIDE SEQUENCE [LARGE SCALE GENOMIC DNA]</scope>
    <source>
        <strain evidence="8">JMC-PN-2008</strain>
    </source>
</reference>
<evidence type="ECO:0000313" key="8">
    <source>
        <dbReference type="EMBL" id="KAK5874649.1"/>
    </source>
</evidence>
<dbReference type="Gene3D" id="3.40.605.10">
    <property type="entry name" value="Aldehyde Dehydrogenase, Chain A, domain 1"/>
    <property type="match status" value="1"/>
</dbReference>
<reference evidence="8 9" key="2">
    <citation type="journal article" date="2023" name="Mol. Biol. Evol.">
        <title>Genomics of Secondarily Temperate Adaptation in the Only Non-Antarctic Icefish.</title>
        <authorList>
            <person name="Rivera-Colon A.G."/>
            <person name="Rayamajhi N."/>
            <person name="Minhas B.F."/>
            <person name="Madrigal G."/>
            <person name="Bilyk K.T."/>
            <person name="Yoon V."/>
            <person name="Hune M."/>
            <person name="Gregory S."/>
            <person name="Cheng C.H.C."/>
            <person name="Catchen J.M."/>
        </authorList>
    </citation>
    <scope>NUCLEOTIDE SEQUENCE [LARGE SCALE GENOMIC DNA]</scope>
    <source>
        <strain evidence="8">JMC-PN-2008</strain>
    </source>
</reference>
<organism evidence="8 9">
    <name type="scientific">Eleginops maclovinus</name>
    <name type="common">Patagonian blennie</name>
    <name type="synonym">Eleginus maclovinus</name>
    <dbReference type="NCBI Taxonomy" id="56733"/>
    <lineage>
        <taxon>Eukaryota</taxon>
        <taxon>Metazoa</taxon>
        <taxon>Chordata</taxon>
        <taxon>Craniata</taxon>
        <taxon>Vertebrata</taxon>
        <taxon>Euteleostomi</taxon>
        <taxon>Actinopterygii</taxon>
        <taxon>Neopterygii</taxon>
        <taxon>Teleostei</taxon>
        <taxon>Neoteleostei</taxon>
        <taxon>Acanthomorphata</taxon>
        <taxon>Eupercaria</taxon>
        <taxon>Perciformes</taxon>
        <taxon>Notothenioidei</taxon>
        <taxon>Eleginopidae</taxon>
        <taxon>Eleginops</taxon>
    </lineage>
</organism>
<dbReference type="InterPro" id="IPR016162">
    <property type="entry name" value="Ald_DH_N"/>
</dbReference>
<feature type="domain" description="Aldehyde dehydrogenase" evidence="7">
    <location>
        <begin position="1"/>
        <end position="313"/>
    </location>
</feature>
<dbReference type="InterPro" id="IPR015590">
    <property type="entry name" value="Aldehyde_DH_dom"/>
</dbReference>
<dbReference type="InterPro" id="IPR016161">
    <property type="entry name" value="Ald_DH/histidinol_DH"/>
</dbReference>
<comment type="caution">
    <text evidence="8">The sequence shown here is derived from an EMBL/GenBank/DDBJ whole genome shotgun (WGS) entry which is preliminary data.</text>
</comment>
<evidence type="ECO:0000259" key="7">
    <source>
        <dbReference type="Pfam" id="PF00171"/>
    </source>
</evidence>
<accession>A0AAN8AY52</accession>
<keyword evidence="2 6" id="KW-0560">Oxidoreductase</keyword>
<proteinExistence type="inferred from homology"/>
<dbReference type="Gene3D" id="3.40.309.10">
    <property type="entry name" value="Aldehyde Dehydrogenase, Chain A, domain 2"/>
    <property type="match status" value="1"/>
</dbReference>
<evidence type="ECO:0000256" key="5">
    <source>
        <dbReference type="PROSITE-ProRule" id="PRU10007"/>
    </source>
</evidence>
<comment type="similarity">
    <text evidence="1 6">Belongs to the aldehyde dehydrogenase family.</text>
</comment>
<dbReference type="FunFam" id="3.40.309.10:FF:000001">
    <property type="entry name" value="Mitochondrial aldehyde dehydrogenase 2"/>
    <property type="match status" value="1"/>
</dbReference>
<gene>
    <name evidence="8" type="ORF">PBY51_019577</name>
</gene>
<dbReference type="AlphaFoldDB" id="A0AAN8AY52"/>
<sequence length="321" mass="34512">MAPALSCGNTVVIKPAEQTPLTALHVGSLVKEAGFPPGVVNIVPGFGPTAGAAIASHMEIDKVAFTGSTEVGKLIKQASAKSNLKRVTLELGGKNPCIVFADCELQLAVEETQKGAFYNQGQCCTAASRIFVEESIYEEFVHRSIENAKKIVIGDPLDPQTSHGPQIDRKQFDKIMDLIKSGKEEGAQLEYGGVALGEKSLFIQPTIFSGVQDHMQIAKEEIFGPVQCIFSFKSQQEAIERANSSQYGLVSAVFTASMDRALSVSAALETGTVWINCYNALHAQTPFGGYKMSGNGRELGEYALAEYSEVKAVTIKLRETL</sequence>
<dbReference type="InterPro" id="IPR016160">
    <property type="entry name" value="Ald_DH_CS_CYS"/>
</dbReference>
<evidence type="ECO:0000313" key="9">
    <source>
        <dbReference type="Proteomes" id="UP001346869"/>
    </source>
</evidence>